<feature type="signal peptide" evidence="7">
    <location>
        <begin position="1"/>
        <end position="29"/>
    </location>
</feature>
<organism evidence="9 10">
    <name type="scientific">Parahaliea maris</name>
    <dbReference type="NCBI Taxonomy" id="2716870"/>
    <lineage>
        <taxon>Bacteria</taxon>
        <taxon>Pseudomonadati</taxon>
        <taxon>Pseudomonadota</taxon>
        <taxon>Gammaproteobacteria</taxon>
        <taxon>Cellvibrionales</taxon>
        <taxon>Halieaceae</taxon>
        <taxon>Parahaliea</taxon>
    </lineage>
</organism>
<accession>A0A5C8ZU36</accession>
<keyword evidence="7" id="KW-0732">Signal</keyword>
<gene>
    <name evidence="9" type="ORF">FV139_14670</name>
</gene>
<dbReference type="RefSeq" id="WP_148069205.1">
    <property type="nucleotide sequence ID" value="NZ_VRZA01000005.1"/>
</dbReference>
<keyword evidence="2 6" id="KW-0349">Heme</keyword>
<protein>
    <submittedName>
        <fullName evidence="9">C-type cytochrome</fullName>
    </submittedName>
</protein>
<reference evidence="9 10" key="1">
    <citation type="submission" date="2019-08" db="EMBL/GenBank/DDBJ databases">
        <title>Parahaliea maris sp. nov., isolated from the surface seawater.</title>
        <authorList>
            <person name="Liu Y."/>
        </authorList>
    </citation>
    <scope>NUCLEOTIDE SEQUENCE [LARGE SCALE GENOMIC DNA]</scope>
    <source>
        <strain evidence="9 10">HSLHS9</strain>
    </source>
</reference>
<keyword evidence="4" id="KW-0249">Electron transport</keyword>
<dbReference type="SUPFAM" id="SSF46626">
    <property type="entry name" value="Cytochrome c"/>
    <property type="match status" value="1"/>
</dbReference>
<keyword evidence="3 6" id="KW-0479">Metal-binding</keyword>
<dbReference type="GO" id="GO:0020037">
    <property type="term" value="F:heme binding"/>
    <property type="evidence" value="ECO:0007669"/>
    <property type="project" value="InterPro"/>
</dbReference>
<keyword evidence="10" id="KW-1185">Reference proteome</keyword>
<dbReference type="AlphaFoldDB" id="A0A5C8ZU36"/>
<keyword evidence="1" id="KW-0813">Transport</keyword>
<dbReference type="PROSITE" id="PS51007">
    <property type="entry name" value="CYTC"/>
    <property type="match status" value="1"/>
</dbReference>
<dbReference type="InterPro" id="IPR009056">
    <property type="entry name" value="Cyt_c-like_dom"/>
</dbReference>
<dbReference type="Proteomes" id="UP000321039">
    <property type="component" value="Unassembled WGS sequence"/>
</dbReference>
<evidence type="ECO:0000256" key="3">
    <source>
        <dbReference type="ARBA" id="ARBA00022723"/>
    </source>
</evidence>
<dbReference type="InterPro" id="IPR036909">
    <property type="entry name" value="Cyt_c-like_dom_sf"/>
</dbReference>
<comment type="caution">
    <text evidence="9">The sequence shown here is derived from an EMBL/GenBank/DDBJ whole genome shotgun (WGS) entry which is preliminary data.</text>
</comment>
<evidence type="ECO:0000256" key="2">
    <source>
        <dbReference type="ARBA" id="ARBA00022617"/>
    </source>
</evidence>
<evidence type="ECO:0000256" key="4">
    <source>
        <dbReference type="ARBA" id="ARBA00022982"/>
    </source>
</evidence>
<dbReference type="EMBL" id="VRZA01000005">
    <property type="protein sequence ID" value="TXS91966.1"/>
    <property type="molecule type" value="Genomic_DNA"/>
</dbReference>
<evidence type="ECO:0000259" key="8">
    <source>
        <dbReference type="PROSITE" id="PS51007"/>
    </source>
</evidence>
<dbReference type="Gene3D" id="1.10.760.10">
    <property type="entry name" value="Cytochrome c-like domain"/>
    <property type="match status" value="1"/>
</dbReference>
<proteinExistence type="predicted"/>
<evidence type="ECO:0000256" key="1">
    <source>
        <dbReference type="ARBA" id="ARBA00022448"/>
    </source>
</evidence>
<evidence type="ECO:0000256" key="7">
    <source>
        <dbReference type="SAM" id="SignalP"/>
    </source>
</evidence>
<keyword evidence="5 6" id="KW-0408">Iron</keyword>
<dbReference type="InterPro" id="IPR002327">
    <property type="entry name" value="Cyt_c_1A/1B"/>
</dbReference>
<evidence type="ECO:0000313" key="9">
    <source>
        <dbReference type="EMBL" id="TXS91966.1"/>
    </source>
</evidence>
<dbReference type="GO" id="GO:0046872">
    <property type="term" value="F:metal ion binding"/>
    <property type="evidence" value="ECO:0007669"/>
    <property type="project" value="UniProtKB-KW"/>
</dbReference>
<dbReference type="GO" id="GO:0009055">
    <property type="term" value="F:electron transfer activity"/>
    <property type="evidence" value="ECO:0007669"/>
    <property type="project" value="InterPro"/>
</dbReference>
<feature type="domain" description="Cytochrome c" evidence="8">
    <location>
        <begin position="34"/>
        <end position="133"/>
    </location>
</feature>
<evidence type="ECO:0000313" key="10">
    <source>
        <dbReference type="Proteomes" id="UP000321039"/>
    </source>
</evidence>
<feature type="chain" id="PRO_5022674591" evidence="7">
    <location>
        <begin position="30"/>
        <end position="133"/>
    </location>
</feature>
<name>A0A5C8ZU36_9GAMM</name>
<sequence length="133" mass="14371">MRIRTMRGKLGGVGLLALSLAGAASWAQAEDDPALAAKGKQFFMLCQSCHAIDDSSGMRIGPHLKGVYGRPVAALDDFSYSAALREQDFAWDGEKLDAWLKRPYDLVPGSSMSFAGVASEDMRKALIAYLKTL</sequence>
<dbReference type="PRINTS" id="PR00604">
    <property type="entry name" value="CYTCHRMECIAB"/>
</dbReference>
<evidence type="ECO:0000256" key="5">
    <source>
        <dbReference type="ARBA" id="ARBA00023004"/>
    </source>
</evidence>
<dbReference type="Pfam" id="PF00034">
    <property type="entry name" value="Cytochrom_C"/>
    <property type="match status" value="1"/>
</dbReference>
<dbReference type="PANTHER" id="PTHR11961">
    <property type="entry name" value="CYTOCHROME C"/>
    <property type="match status" value="1"/>
</dbReference>
<evidence type="ECO:0000256" key="6">
    <source>
        <dbReference type="PROSITE-ProRule" id="PRU00433"/>
    </source>
</evidence>